<dbReference type="InterPro" id="IPR048800">
    <property type="entry name" value="Cac1-like_C"/>
</dbReference>
<dbReference type="Pfam" id="PF12253">
    <property type="entry name" value="CAF1A_dimeriz"/>
    <property type="match status" value="1"/>
</dbReference>
<dbReference type="GO" id="GO:0006260">
    <property type="term" value="P:DNA replication"/>
    <property type="evidence" value="ECO:0007669"/>
    <property type="project" value="UniProtKB-KW"/>
</dbReference>
<dbReference type="Proteomes" id="UP001149165">
    <property type="component" value="Unassembled WGS sequence"/>
</dbReference>
<evidence type="ECO:0000256" key="7">
    <source>
        <dbReference type="SAM" id="MobiDB-lite"/>
    </source>
</evidence>
<feature type="region of interest" description="Disordered" evidence="7">
    <location>
        <begin position="550"/>
        <end position="592"/>
    </location>
</feature>
<reference evidence="11" key="1">
    <citation type="submission" date="2022-11" db="EMBL/GenBank/DDBJ databases">
        <authorList>
            <person name="Petersen C."/>
        </authorList>
    </citation>
    <scope>NUCLEOTIDE SEQUENCE</scope>
    <source>
        <strain evidence="11">IBT 30069</strain>
    </source>
</reference>
<feature type="domain" description="Chromatin assembly factor 1 p150 subunit acidic region" evidence="8">
    <location>
        <begin position="136"/>
        <end position="259"/>
    </location>
</feature>
<feature type="compositionally biased region" description="Basic and acidic residues" evidence="7">
    <location>
        <begin position="137"/>
        <end position="241"/>
    </location>
</feature>
<keyword evidence="2" id="KW-0235">DNA replication</keyword>
<dbReference type="AlphaFoldDB" id="A0A9W9FZL9"/>
<proteinExistence type="predicted"/>
<dbReference type="EMBL" id="JAPQKH010000003">
    <property type="protein sequence ID" value="KAJ5109375.1"/>
    <property type="molecule type" value="Genomic_DNA"/>
</dbReference>
<keyword evidence="12" id="KW-1185">Reference proteome</keyword>
<evidence type="ECO:0000259" key="9">
    <source>
        <dbReference type="Pfam" id="PF12253"/>
    </source>
</evidence>
<dbReference type="InterPro" id="IPR022043">
    <property type="entry name" value="CAF1A_DD"/>
</dbReference>
<feature type="compositionally biased region" description="Low complexity" evidence="7">
    <location>
        <begin position="259"/>
        <end position="270"/>
    </location>
</feature>
<feature type="compositionally biased region" description="Polar residues" evidence="7">
    <location>
        <begin position="104"/>
        <end position="118"/>
    </location>
</feature>
<feature type="domain" description="Chromatin assembly factor 1 subunit Cac1-like C-terminal" evidence="10">
    <location>
        <begin position="597"/>
        <end position="652"/>
    </location>
</feature>
<dbReference type="Pfam" id="PF21796">
    <property type="entry name" value="Cac1_C"/>
    <property type="match status" value="1"/>
</dbReference>
<evidence type="ECO:0000256" key="2">
    <source>
        <dbReference type="ARBA" id="ARBA00022705"/>
    </source>
</evidence>
<dbReference type="OrthoDB" id="79480at2759"/>
<comment type="caution">
    <text evidence="11">The sequence shown here is derived from an EMBL/GenBank/DDBJ whole genome shotgun (WGS) entry which is preliminary data.</text>
</comment>
<evidence type="ECO:0000256" key="1">
    <source>
        <dbReference type="ARBA" id="ARBA00004123"/>
    </source>
</evidence>
<dbReference type="PANTHER" id="PTHR15272:SF0">
    <property type="entry name" value="CHROMATIN ASSEMBLY FACTOR 1 SUBUNIT A"/>
    <property type="match status" value="1"/>
</dbReference>
<keyword evidence="5" id="KW-0234">DNA repair</keyword>
<dbReference type="Pfam" id="PF11600">
    <property type="entry name" value="CAF1A_acidic"/>
    <property type="match status" value="1"/>
</dbReference>
<dbReference type="PANTHER" id="PTHR15272">
    <property type="entry name" value="CHROMATIN ASSEMBLY FACTOR 1 SUBUNIT A CAF-1 SUBUNIT A"/>
    <property type="match status" value="1"/>
</dbReference>
<dbReference type="GO" id="GO:0006281">
    <property type="term" value="P:DNA repair"/>
    <property type="evidence" value="ECO:0007669"/>
    <property type="project" value="UniProtKB-KW"/>
</dbReference>
<sequence length="653" mass="73076">MDASKMSLSPLPPTPSFPSSPSSSTRKRSIHEVDDAALPSVGPKRALTAFTGENQENRDPASQINKETTPLQDTQDTQPASGNLNPQVVIPFKDIGPVLAPTPGDSTVNNTGGETPQGSPVKVDMAAKKRKLSPNSKDAKQQEKELKERQRLEEKAKKDEEKRLKDEEKKKRDAEREEEKRLKEEEKKKREAEREEKKKAKEEEKKAKEKAKEEERKAKEDEKAAKEAAKEEAKLKKERAQPKLNSFFAKPQLPPSPAKAPSSPSKTASTIDETSTTSQPLQSDYARTFPEFFLQSHTVVAPPHRFERDADALTHVRHSIDASLSSGDHTSEPHPFRPSEIFDMIPYRRKRGRDVNSVKEILLRMQSLSDVANQPGNQVSSEAVKEPLDQLSKITIKSLKFGEDVRPAYQGTFTRAVPEDIAKKVCRNPYRRGIPEINYDYDSEAEWEEPEEGEDLDSEEEEEASDEDEDEMDGFLDDEDDALAGGKRRLIVGDLEPNCSGIRWAGDGVDEDLKTYQIETISDAVQFPIDPFSTVYWQKPRTAEQALQKARATQKPGSSLDMFRVPPGPDAGVTSNGLPPPPPPTSKARRPFPPEQLTEFKEVVEGSDLSKIGVVEILKKRFPKVSKDTLKVTLDQVAVRVGQKEADKKWVCR</sequence>
<dbReference type="GO" id="GO:0033186">
    <property type="term" value="C:CAF-1 complex"/>
    <property type="evidence" value="ECO:0007669"/>
    <property type="project" value="TreeGrafter"/>
</dbReference>
<dbReference type="GO" id="GO:0006334">
    <property type="term" value="P:nucleosome assembly"/>
    <property type="evidence" value="ECO:0007669"/>
    <property type="project" value="TreeGrafter"/>
</dbReference>
<evidence type="ECO:0000313" key="11">
    <source>
        <dbReference type="EMBL" id="KAJ5109375.1"/>
    </source>
</evidence>
<evidence type="ECO:0000256" key="4">
    <source>
        <dbReference type="ARBA" id="ARBA00023186"/>
    </source>
</evidence>
<evidence type="ECO:0008006" key="13">
    <source>
        <dbReference type="Google" id="ProtNLM"/>
    </source>
</evidence>
<dbReference type="InterPro" id="IPR021644">
    <property type="entry name" value="CAF-1_p150_acidic"/>
</dbReference>
<feature type="compositionally biased region" description="Low complexity" evidence="7">
    <location>
        <begin position="68"/>
        <end position="79"/>
    </location>
</feature>
<evidence type="ECO:0000256" key="3">
    <source>
        <dbReference type="ARBA" id="ARBA00022763"/>
    </source>
</evidence>
<feature type="region of interest" description="Disordered" evidence="7">
    <location>
        <begin position="437"/>
        <end position="480"/>
    </location>
</feature>
<dbReference type="GO" id="GO:0005634">
    <property type="term" value="C:nucleus"/>
    <property type="evidence" value="ECO:0007669"/>
    <property type="project" value="UniProtKB-SubCell"/>
</dbReference>
<feature type="domain" description="Chromatin assembly factor 1 subunit A dimerization" evidence="9">
    <location>
        <begin position="397"/>
        <end position="471"/>
    </location>
</feature>
<evidence type="ECO:0000259" key="10">
    <source>
        <dbReference type="Pfam" id="PF21796"/>
    </source>
</evidence>
<gene>
    <name evidence="11" type="ORF">N7456_006050</name>
</gene>
<comment type="subcellular location">
    <subcellularLocation>
        <location evidence="1">Nucleus</location>
    </subcellularLocation>
</comment>
<reference evidence="11" key="2">
    <citation type="journal article" date="2023" name="IMA Fungus">
        <title>Comparative genomic study of the Penicillium genus elucidates a diverse pangenome and 15 lateral gene transfer events.</title>
        <authorList>
            <person name="Petersen C."/>
            <person name="Sorensen T."/>
            <person name="Nielsen M.R."/>
            <person name="Sondergaard T.E."/>
            <person name="Sorensen J.L."/>
            <person name="Fitzpatrick D.A."/>
            <person name="Frisvad J.C."/>
            <person name="Nielsen K.L."/>
        </authorList>
    </citation>
    <scope>NUCLEOTIDE SEQUENCE</scope>
    <source>
        <strain evidence="11">IBT 30069</strain>
    </source>
</reference>
<protein>
    <recommendedName>
        <fullName evidence="13">Chromatin assembly factor 1 subunit A</fullName>
    </recommendedName>
</protein>
<feature type="compositionally biased region" description="Polar residues" evidence="7">
    <location>
        <begin position="271"/>
        <end position="282"/>
    </location>
</feature>
<organism evidence="11 12">
    <name type="scientific">Penicillium angulare</name>
    <dbReference type="NCBI Taxonomy" id="116970"/>
    <lineage>
        <taxon>Eukaryota</taxon>
        <taxon>Fungi</taxon>
        <taxon>Dikarya</taxon>
        <taxon>Ascomycota</taxon>
        <taxon>Pezizomycotina</taxon>
        <taxon>Eurotiomycetes</taxon>
        <taxon>Eurotiomycetidae</taxon>
        <taxon>Eurotiales</taxon>
        <taxon>Aspergillaceae</taxon>
        <taxon>Penicillium</taxon>
    </lineage>
</organism>
<evidence type="ECO:0000259" key="8">
    <source>
        <dbReference type="Pfam" id="PF11600"/>
    </source>
</evidence>
<feature type="compositionally biased region" description="Acidic residues" evidence="7">
    <location>
        <begin position="439"/>
        <end position="480"/>
    </location>
</feature>
<evidence type="ECO:0000256" key="5">
    <source>
        <dbReference type="ARBA" id="ARBA00023204"/>
    </source>
</evidence>
<evidence type="ECO:0000256" key="6">
    <source>
        <dbReference type="ARBA" id="ARBA00023242"/>
    </source>
</evidence>
<keyword evidence="6" id="KW-0539">Nucleus</keyword>
<keyword evidence="3" id="KW-0227">DNA damage</keyword>
<keyword evidence="4" id="KW-0143">Chaperone</keyword>
<evidence type="ECO:0000313" key="12">
    <source>
        <dbReference type="Proteomes" id="UP001149165"/>
    </source>
</evidence>
<accession>A0A9W9FZL9</accession>
<feature type="region of interest" description="Disordered" evidence="7">
    <location>
        <begin position="1"/>
        <end position="283"/>
    </location>
</feature>
<name>A0A9W9FZL9_9EURO</name>